<dbReference type="Pfam" id="PF00460">
    <property type="entry name" value="Flg_bb_rod"/>
    <property type="match status" value="1"/>
</dbReference>
<comment type="subcellular location">
    <subcellularLocation>
        <location evidence="1 6">Bacterial flagellum basal body</location>
    </subcellularLocation>
</comment>
<keyword evidence="4 6" id="KW-0975">Bacterial flagellum</keyword>
<dbReference type="PANTHER" id="PTHR30435">
    <property type="entry name" value="FLAGELLAR PROTEIN"/>
    <property type="match status" value="1"/>
</dbReference>
<dbReference type="RefSeq" id="WP_092328804.1">
    <property type="nucleotide sequence ID" value="NZ_FNCP01000001.1"/>
</dbReference>
<evidence type="ECO:0000256" key="2">
    <source>
        <dbReference type="ARBA" id="ARBA00009677"/>
    </source>
</evidence>
<proteinExistence type="inferred from homology"/>
<organism evidence="8 9">
    <name type="scientific">Desulfosporosinus hippei DSM 8344</name>
    <dbReference type="NCBI Taxonomy" id="1121419"/>
    <lineage>
        <taxon>Bacteria</taxon>
        <taxon>Bacillati</taxon>
        <taxon>Bacillota</taxon>
        <taxon>Clostridia</taxon>
        <taxon>Eubacteriales</taxon>
        <taxon>Desulfitobacteriaceae</taxon>
        <taxon>Desulfosporosinus</taxon>
    </lineage>
</organism>
<dbReference type="OrthoDB" id="9792068at2"/>
<evidence type="ECO:0000256" key="3">
    <source>
        <dbReference type="ARBA" id="ARBA00014376"/>
    </source>
</evidence>
<comment type="subunit">
    <text evidence="6">The basal body constitutes a major portion of the flagellar organelle and consists of a number of rings mounted on a central rod.</text>
</comment>
<comment type="function">
    <text evidence="5 6">Structural component of flagellum, the bacterial motility apparatus. Part of the rod structure of flagellar basal body.</text>
</comment>
<dbReference type="GO" id="GO:0071978">
    <property type="term" value="P:bacterial-type flagellum-dependent swarming motility"/>
    <property type="evidence" value="ECO:0007669"/>
    <property type="project" value="TreeGrafter"/>
</dbReference>
<name>A0A1G7RYZ0_9FIRM</name>
<comment type="similarity">
    <text evidence="2 6">Belongs to the flagella basal body rod proteins family.</text>
</comment>
<accession>A0A1G7RYZ0</accession>
<dbReference type="NCBIfam" id="TIGR01396">
    <property type="entry name" value="FlgB"/>
    <property type="match status" value="1"/>
</dbReference>
<evidence type="ECO:0000256" key="6">
    <source>
        <dbReference type="PIRNR" id="PIRNR002889"/>
    </source>
</evidence>
<keyword evidence="8" id="KW-0966">Cell projection</keyword>
<evidence type="ECO:0000259" key="7">
    <source>
        <dbReference type="Pfam" id="PF00460"/>
    </source>
</evidence>
<keyword evidence="9" id="KW-1185">Reference proteome</keyword>
<dbReference type="GO" id="GO:0030694">
    <property type="term" value="C:bacterial-type flagellum basal body, rod"/>
    <property type="evidence" value="ECO:0007669"/>
    <property type="project" value="InterPro"/>
</dbReference>
<dbReference type="InterPro" id="IPR019776">
    <property type="entry name" value="Flagellar_basal_body_rod_CS"/>
</dbReference>
<dbReference type="PIRSF" id="PIRSF002889">
    <property type="entry name" value="Rod_FlgB"/>
    <property type="match status" value="1"/>
</dbReference>
<evidence type="ECO:0000313" key="8">
    <source>
        <dbReference type="EMBL" id="SDG15449.1"/>
    </source>
</evidence>
<feature type="domain" description="Flagellar basal body rod protein N-terminal" evidence="7">
    <location>
        <begin position="10"/>
        <end position="40"/>
    </location>
</feature>
<evidence type="ECO:0000256" key="1">
    <source>
        <dbReference type="ARBA" id="ARBA00004117"/>
    </source>
</evidence>
<dbReference type="PANTHER" id="PTHR30435:SF12">
    <property type="entry name" value="FLAGELLAR BASAL BODY ROD PROTEIN FLGB"/>
    <property type="match status" value="1"/>
</dbReference>
<keyword evidence="8" id="KW-0969">Cilium</keyword>
<reference evidence="9" key="1">
    <citation type="submission" date="2016-10" db="EMBL/GenBank/DDBJ databases">
        <authorList>
            <person name="Varghese N."/>
            <person name="Submissions S."/>
        </authorList>
    </citation>
    <scope>NUCLEOTIDE SEQUENCE [LARGE SCALE GENOMIC DNA]</scope>
    <source>
        <strain evidence="9">DSM 8344</strain>
    </source>
</reference>
<dbReference type="AlphaFoldDB" id="A0A1G7RYZ0"/>
<dbReference type="Proteomes" id="UP000198656">
    <property type="component" value="Unassembled WGS sequence"/>
</dbReference>
<evidence type="ECO:0000313" key="9">
    <source>
        <dbReference type="Proteomes" id="UP000198656"/>
    </source>
</evidence>
<dbReference type="InterPro" id="IPR001444">
    <property type="entry name" value="Flag_bb_rod_N"/>
</dbReference>
<dbReference type="PROSITE" id="PS00588">
    <property type="entry name" value="FLAGELLA_BB_ROD"/>
    <property type="match status" value="1"/>
</dbReference>
<protein>
    <recommendedName>
        <fullName evidence="3 6">Flagellar basal body rod protein FlgB</fullName>
    </recommendedName>
</protein>
<dbReference type="EMBL" id="FNCP01000001">
    <property type="protein sequence ID" value="SDG15449.1"/>
    <property type="molecule type" value="Genomic_DNA"/>
</dbReference>
<evidence type="ECO:0000256" key="4">
    <source>
        <dbReference type="ARBA" id="ARBA00023143"/>
    </source>
</evidence>
<keyword evidence="8" id="KW-0282">Flagellum</keyword>
<dbReference type="InterPro" id="IPR006300">
    <property type="entry name" value="FlgB"/>
</dbReference>
<gene>
    <name evidence="8" type="ORF">SAMN05443529_101226</name>
</gene>
<evidence type="ECO:0000256" key="5">
    <source>
        <dbReference type="ARBA" id="ARBA00024934"/>
    </source>
</evidence>
<dbReference type="STRING" id="1121419.SAMN05443529_101226"/>
<sequence>MAGWLDRPVLNVLQTGLDASSLRQQVLSNNVANIDTPNFKRSDVNFQMALGAALGEESPVLQMKQTSPKHLSSMSAEIDGLGIVTDRTTSLRNDGNNVDIDREMANVAENGLYYNSLTRAISSQLGLMRMVIKG</sequence>